<dbReference type="InterPro" id="IPR036390">
    <property type="entry name" value="WH_DNA-bd_sf"/>
</dbReference>
<dbReference type="SUPFAM" id="SSF46785">
    <property type="entry name" value="Winged helix' DNA-binding domain"/>
    <property type="match status" value="1"/>
</dbReference>
<sequence length="289" mass="32236">MDTQFLETFLVVVERGSMAEAARRLGISPAAVAQRIAALEAEIGAPLLMRSGRAVQPSDAGHAIIAQSQRILTDLRQLRLIARADQPGGELRLGAISTALTGLLPPALRRLTSAAPDLDIFVLPGTSPELYRQLSKDSLDAAILVQPPFAFPKTMEFQVLRREPMVLLCPEAWADEDPAALLRDRPFIRYDRNNWGGRLLDNWLKAQHLNLREWLELDQLEAIAVMVSNELGVSILPDWAPPWPEGLRVRRLPLPAPEMPSREIVLMWNRASPAARLIRKLQTELQLQP</sequence>
<evidence type="ECO:0000259" key="5">
    <source>
        <dbReference type="PROSITE" id="PS50931"/>
    </source>
</evidence>
<dbReference type="Pfam" id="PF00126">
    <property type="entry name" value="HTH_1"/>
    <property type="match status" value="1"/>
</dbReference>
<keyword evidence="4" id="KW-0804">Transcription</keyword>
<keyword evidence="2" id="KW-0805">Transcription regulation</keyword>
<dbReference type="Gene3D" id="1.10.10.10">
    <property type="entry name" value="Winged helix-like DNA-binding domain superfamily/Winged helix DNA-binding domain"/>
    <property type="match status" value="1"/>
</dbReference>
<dbReference type="InterPro" id="IPR000847">
    <property type="entry name" value="LysR_HTH_N"/>
</dbReference>
<dbReference type="FunFam" id="1.10.10.10:FF:000001">
    <property type="entry name" value="LysR family transcriptional regulator"/>
    <property type="match status" value="1"/>
</dbReference>
<evidence type="ECO:0000313" key="7">
    <source>
        <dbReference type="Proteomes" id="UP000319014"/>
    </source>
</evidence>
<reference evidence="6 7" key="1">
    <citation type="submission" date="2017-05" db="EMBL/GenBank/DDBJ databases">
        <authorList>
            <person name="Varghese N."/>
            <person name="Submissions S."/>
        </authorList>
    </citation>
    <scope>NUCLEOTIDE SEQUENCE [LARGE SCALE GENOMIC DNA]</scope>
    <source>
        <strain evidence="6 7">DSM 100094</strain>
    </source>
</reference>
<dbReference type="Gene3D" id="3.40.190.10">
    <property type="entry name" value="Periplasmic binding protein-like II"/>
    <property type="match status" value="2"/>
</dbReference>
<dbReference type="RefSeq" id="WP_142663668.1">
    <property type="nucleotide sequence ID" value="NZ_FXTK01000012.1"/>
</dbReference>
<comment type="similarity">
    <text evidence="1">Belongs to the LysR transcriptional regulatory family.</text>
</comment>
<evidence type="ECO:0000256" key="4">
    <source>
        <dbReference type="ARBA" id="ARBA00023163"/>
    </source>
</evidence>
<dbReference type="PANTHER" id="PTHR30346">
    <property type="entry name" value="TRANSCRIPTIONAL DUAL REGULATOR HCAR-RELATED"/>
    <property type="match status" value="1"/>
</dbReference>
<dbReference type="CDD" id="cd08427">
    <property type="entry name" value="PBP2_LTTR_like_2"/>
    <property type="match status" value="1"/>
</dbReference>
<feature type="domain" description="HTH lysR-type" evidence="5">
    <location>
        <begin position="1"/>
        <end position="58"/>
    </location>
</feature>
<dbReference type="AlphaFoldDB" id="A0A521E8Y1"/>
<protein>
    <submittedName>
        <fullName evidence="6">DNA-binding transcriptional regulator, LysR family</fullName>
    </submittedName>
</protein>
<dbReference type="Proteomes" id="UP000319014">
    <property type="component" value="Unassembled WGS sequence"/>
</dbReference>
<dbReference type="PANTHER" id="PTHR30346:SF28">
    <property type="entry name" value="HTH-TYPE TRANSCRIPTIONAL REGULATOR CYNR"/>
    <property type="match status" value="1"/>
</dbReference>
<dbReference type="EMBL" id="FXTK01000012">
    <property type="protein sequence ID" value="SMO80369.1"/>
    <property type="molecule type" value="Genomic_DNA"/>
</dbReference>
<organism evidence="6 7">
    <name type="scientific">Paracoccus laeviglucosivorans</name>
    <dbReference type="NCBI Taxonomy" id="1197861"/>
    <lineage>
        <taxon>Bacteria</taxon>
        <taxon>Pseudomonadati</taxon>
        <taxon>Pseudomonadota</taxon>
        <taxon>Alphaproteobacteria</taxon>
        <taxon>Rhodobacterales</taxon>
        <taxon>Paracoccaceae</taxon>
        <taxon>Paracoccus</taxon>
    </lineage>
</organism>
<dbReference type="Pfam" id="PF03466">
    <property type="entry name" value="LysR_substrate"/>
    <property type="match status" value="1"/>
</dbReference>
<dbReference type="GO" id="GO:0003677">
    <property type="term" value="F:DNA binding"/>
    <property type="evidence" value="ECO:0007669"/>
    <property type="project" value="UniProtKB-KW"/>
</dbReference>
<dbReference type="PROSITE" id="PS50931">
    <property type="entry name" value="HTH_LYSR"/>
    <property type="match status" value="1"/>
</dbReference>
<evidence type="ECO:0000256" key="2">
    <source>
        <dbReference type="ARBA" id="ARBA00023015"/>
    </source>
</evidence>
<dbReference type="GO" id="GO:0003700">
    <property type="term" value="F:DNA-binding transcription factor activity"/>
    <property type="evidence" value="ECO:0007669"/>
    <property type="project" value="InterPro"/>
</dbReference>
<keyword evidence="7" id="KW-1185">Reference proteome</keyword>
<dbReference type="OrthoDB" id="9811588at2"/>
<gene>
    <name evidence="6" type="ORF">SAMN06265221_11215</name>
</gene>
<dbReference type="GO" id="GO:0032993">
    <property type="term" value="C:protein-DNA complex"/>
    <property type="evidence" value="ECO:0007669"/>
    <property type="project" value="TreeGrafter"/>
</dbReference>
<name>A0A521E8Y1_9RHOB</name>
<dbReference type="SUPFAM" id="SSF53850">
    <property type="entry name" value="Periplasmic binding protein-like II"/>
    <property type="match status" value="1"/>
</dbReference>
<accession>A0A521E8Y1</accession>
<proteinExistence type="inferred from homology"/>
<evidence type="ECO:0000256" key="3">
    <source>
        <dbReference type="ARBA" id="ARBA00023125"/>
    </source>
</evidence>
<evidence type="ECO:0000313" key="6">
    <source>
        <dbReference type="EMBL" id="SMO80369.1"/>
    </source>
</evidence>
<dbReference type="InterPro" id="IPR005119">
    <property type="entry name" value="LysR_subst-bd"/>
</dbReference>
<keyword evidence="3 6" id="KW-0238">DNA-binding</keyword>
<dbReference type="InterPro" id="IPR036388">
    <property type="entry name" value="WH-like_DNA-bd_sf"/>
</dbReference>
<evidence type="ECO:0000256" key="1">
    <source>
        <dbReference type="ARBA" id="ARBA00009437"/>
    </source>
</evidence>